<dbReference type="Pfam" id="PF06299">
    <property type="entry name" value="DUF1045"/>
    <property type="match status" value="1"/>
</dbReference>
<evidence type="ECO:0000313" key="2">
    <source>
        <dbReference type="Proteomes" id="UP000245293"/>
    </source>
</evidence>
<dbReference type="RefSeq" id="WP_109388621.1">
    <property type="nucleotide sequence ID" value="NZ_QETF01000007.1"/>
</dbReference>
<protein>
    <submittedName>
        <fullName evidence="1">Phosphonate metabolism protein</fullName>
    </submittedName>
</protein>
<keyword evidence="2" id="KW-1185">Reference proteome</keyword>
<dbReference type="Gene3D" id="3.90.1140.10">
    <property type="entry name" value="Cyclic phosphodiesterase"/>
    <property type="match status" value="1"/>
</dbReference>
<dbReference type="Proteomes" id="UP000245293">
    <property type="component" value="Unassembled WGS sequence"/>
</dbReference>
<comment type="caution">
    <text evidence="1">The sequence shown here is derived from an EMBL/GenBank/DDBJ whole genome shotgun (WGS) entry which is preliminary data.</text>
</comment>
<reference evidence="2" key="1">
    <citation type="submission" date="2018-05" db="EMBL/GenBank/DDBJ databases">
        <authorList>
            <person name="Du Z."/>
            <person name="Wang X."/>
        </authorList>
    </citation>
    <scope>NUCLEOTIDE SEQUENCE [LARGE SCALE GENOMIC DNA]</scope>
    <source>
        <strain evidence="2">WDS4C29</strain>
    </source>
</reference>
<sequence length="223" mass="24950">MSDFTRFAIYYLPPEGGDLARFGAHWLGWDVDAACTIQQDPDLSALTETPRKYGFHATIKPPFRLKKGIDPTALADATRRFCAATPPIALAGLSVRCIGGFVALLPDGPTNQIDALAASCVETLDRFRARPAEAELAKRRAVGLTPEQDRNLHRWGYPHVMDEFRFHMTLSSRLVPTDRNHLTRIAKERLPALPQPFQIDELTLVGERKDGRFQTLHRYALSG</sequence>
<organism evidence="1 2">
    <name type="scientific">Salibaculum griseiflavum</name>
    <dbReference type="NCBI Taxonomy" id="1914409"/>
    <lineage>
        <taxon>Bacteria</taxon>
        <taxon>Pseudomonadati</taxon>
        <taxon>Pseudomonadota</taxon>
        <taxon>Alphaproteobacteria</taxon>
        <taxon>Rhodobacterales</taxon>
        <taxon>Roseobacteraceae</taxon>
        <taxon>Salibaculum</taxon>
    </lineage>
</organism>
<dbReference type="PIRSF" id="PIRSF033328">
    <property type="entry name" value="Phest_Mll4975"/>
    <property type="match status" value="1"/>
</dbReference>
<proteinExistence type="predicted"/>
<gene>
    <name evidence="1" type="ORF">DFK10_08640</name>
</gene>
<dbReference type="EMBL" id="QETF01000007">
    <property type="protein sequence ID" value="PWG17100.1"/>
    <property type="molecule type" value="Genomic_DNA"/>
</dbReference>
<dbReference type="OrthoDB" id="4954742at2"/>
<dbReference type="AlphaFoldDB" id="A0A2V1P5K3"/>
<dbReference type="InterPro" id="IPR009389">
    <property type="entry name" value="DUF1045"/>
</dbReference>
<accession>A0A2V1P5K3</accession>
<name>A0A2V1P5K3_9RHOB</name>
<evidence type="ECO:0000313" key="1">
    <source>
        <dbReference type="EMBL" id="PWG17100.1"/>
    </source>
</evidence>
<dbReference type="NCBIfam" id="TIGR03223">
    <property type="entry name" value="Phn_opern_protn"/>
    <property type="match status" value="1"/>
</dbReference>